<dbReference type="InterPro" id="IPR011527">
    <property type="entry name" value="ABC1_TM_dom"/>
</dbReference>
<dbReference type="SMART" id="SM00382">
    <property type="entry name" value="AAA"/>
    <property type="match status" value="1"/>
</dbReference>
<feature type="domain" description="ABC transmembrane type-1" evidence="9">
    <location>
        <begin position="19"/>
        <end position="284"/>
    </location>
</feature>
<dbReference type="GO" id="GO:0005886">
    <property type="term" value="C:plasma membrane"/>
    <property type="evidence" value="ECO:0007669"/>
    <property type="project" value="UniProtKB-SubCell"/>
</dbReference>
<keyword evidence="3" id="KW-0547">Nucleotide-binding</keyword>
<feature type="transmembrane region" description="Helical" evidence="7">
    <location>
        <begin position="141"/>
        <end position="157"/>
    </location>
</feature>
<dbReference type="Pfam" id="PF00005">
    <property type="entry name" value="ABC_tran"/>
    <property type="match status" value="1"/>
</dbReference>
<protein>
    <submittedName>
        <fullName evidence="10">ABC transporter ATP-binding protein</fullName>
    </submittedName>
</protein>
<evidence type="ECO:0000256" key="1">
    <source>
        <dbReference type="ARBA" id="ARBA00004651"/>
    </source>
</evidence>
<dbReference type="GO" id="GO:0016887">
    <property type="term" value="F:ATP hydrolysis activity"/>
    <property type="evidence" value="ECO:0007669"/>
    <property type="project" value="InterPro"/>
</dbReference>
<dbReference type="Proteomes" id="UP000823935">
    <property type="component" value="Unassembled WGS sequence"/>
</dbReference>
<evidence type="ECO:0000256" key="4">
    <source>
        <dbReference type="ARBA" id="ARBA00022840"/>
    </source>
</evidence>
<dbReference type="GO" id="GO:0005524">
    <property type="term" value="F:ATP binding"/>
    <property type="evidence" value="ECO:0007669"/>
    <property type="project" value="UniProtKB-KW"/>
</dbReference>
<dbReference type="PANTHER" id="PTHR24221:SF654">
    <property type="entry name" value="ATP-BINDING CASSETTE SUB-FAMILY B MEMBER 6"/>
    <property type="match status" value="1"/>
</dbReference>
<dbReference type="AlphaFoldDB" id="A0A9D1ESD8"/>
<keyword evidence="6 7" id="KW-0472">Membrane</keyword>
<dbReference type="SUPFAM" id="SSF52540">
    <property type="entry name" value="P-loop containing nucleoside triphosphate hydrolases"/>
    <property type="match status" value="1"/>
</dbReference>
<dbReference type="PROSITE" id="PS00211">
    <property type="entry name" value="ABC_TRANSPORTER_1"/>
    <property type="match status" value="1"/>
</dbReference>
<dbReference type="Pfam" id="PF00664">
    <property type="entry name" value="ABC_membrane"/>
    <property type="match status" value="1"/>
</dbReference>
<evidence type="ECO:0000313" key="10">
    <source>
        <dbReference type="EMBL" id="HIS31207.1"/>
    </source>
</evidence>
<dbReference type="InterPro" id="IPR003593">
    <property type="entry name" value="AAA+_ATPase"/>
</dbReference>
<dbReference type="SUPFAM" id="SSF90123">
    <property type="entry name" value="ABC transporter transmembrane region"/>
    <property type="match status" value="1"/>
</dbReference>
<evidence type="ECO:0000256" key="5">
    <source>
        <dbReference type="ARBA" id="ARBA00022989"/>
    </source>
</evidence>
<accession>A0A9D1ESD8</accession>
<organism evidence="10 11">
    <name type="scientific">Candidatus Limivivens intestinipullorum</name>
    <dbReference type="NCBI Taxonomy" id="2840858"/>
    <lineage>
        <taxon>Bacteria</taxon>
        <taxon>Bacillati</taxon>
        <taxon>Bacillota</taxon>
        <taxon>Clostridia</taxon>
        <taxon>Lachnospirales</taxon>
        <taxon>Lachnospiraceae</taxon>
        <taxon>Lachnospiraceae incertae sedis</taxon>
        <taxon>Candidatus Limivivens</taxon>
    </lineage>
</organism>
<dbReference type="InterPro" id="IPR039421">
    <property type="entry name" value="Type_1_exporter"/>
</dbReference>
<evidence type="ECO:0000259" key="8">
    <source>
        <dbReference type="PROSITE" id="PS50893"/>
    </source>
</evidence>
<evidence type="ECO:0000259" key="9">
    <source>
        <dbReference type="PROSITE" id="PS50929"/>
    </source>
</evidence>
<name>A0A9D1ESD8_9FIRM</name>
<dbReference type="EMBL" id="DVIQ01000032">
    <property type="protein sequence ID" value="HIS31207.1"/>
    <property type="molecule type" value="Genomic_DNA"/>
</dbReference>
<comment type="subcellular location">
    <subcellularLocation>
        <location evidence="1">Cell membrane</location>
        <topology evidence="1">Multi-pass membrane protein</topology>
    </subcellularLocation>
</comment>
<keyword evidence="5 7" id="KW-1133">Transmembrane helix</keyword>
<comment type="caution">
    <text evidence="10">The sequence shown here is derived from an EMBL/GenBank/DDBJ whole genome shotgun (WGS) entry which is preliminary data.</text>
</comment>
<dbReference type="PROSITE" id="PS50929">
    <property type="entry name" value="ABC_TM1F"/>
    <property type="match status" value="1"/>
</dbReference>
<feature type="domain" description="ABC transporter" evidence="8">
    <location>
        <begin position="314"/>
        <end position="543"/>
    </location>
</feature>
<sequence length="543" mass="60302">MPYALAPAALETVTVLCRGVLWSYLSKEMLEALLGGKTGRLLVTALLLFADLSLGTLAKAASKLARVHLSCRATMKMEDAVLEKFVRMEKRRTYTDETMLGYLSDTASKASGEMLDYMLNLFQNVLSIVTTSIYAWMLSPYILLVILLVAIAAVLFMRKDTNKLPQLYESFFEHQRVLNAKLWEQVKNHEAAGMLNLKRVTKGYKDRNAKFLRDLVKIKKIDNKVFFAKRYGPLFMMVLTVFCGGILSRKGVLGISEIYAVVVMLPGLAGALLALPSMVAEKSAYFTAHQILNEFFGAQETPAGTNPVPSIKSVELRQVSYRYAKAREPAIRKLTLSFRPGMNCLAGPSGGGKSTVLLLLLRILHPQSGMVSVNGQNVMAFDRAEFYSHISYVGQRPAVFPETVRWNILQDSPQDDQRFEQVLKEVQLTERLAQMEKGAETVIDPGKLSSGEKQKIALARALYSRAELIVLDEATSQMDPASEQSVLEALRLRAQDEGCIILYTAHREAFIKAADRVFRIENGTLAKEGSADETHGELPEGSV</sequence>
<evidence type="ECO:0000256" key="7">
    <source>
        <dbReference type="SAM" id="Phobius"/>
    </source>
</evidence>
<dbReference type="InterPro" id="IPR003439">
    <property type="entry name" value="ABC_transporter-like_ATP-bd"/>
</dbReference>
<dbReference type="PROSITE" id="PS50893">
    <property type="entry name" value="ABC_TRANSPORTER_2"/>
    <property type="match status" value="1"/>
</dbReference>
<dbReference type="Gene3D" id="1.20.1560.10">
    <property type="entry name" value="ABC transporter type 1, transmembrane domain"/>
    <property type="match status" value="1"/>
</dbReference>
<reference evidence="10" key="2">
    <citation type="journal article" date="2021" name="PeerJ">
        <title>Extensive microbial diversity within the chicken gut microbiome revealed by metagenomics and culture.</title>
        <authorList>
            <person name="Gilroy R."/>
            <person name="Ravi A."/>
            <person name="Getino M."/>
            <person name="Pursley I."/>
            <person name="Horton D.L."/>
            <person name="Alikhan N.F."/>
            <person name="Baker D."/>
            <person name="Gharbi K."/>
            <person name="Hall N."/>
            <person name="Watson M."/>
            <person name="Adriaenssens E.M."/>
            <person name="Foster-Nyarko E."/>
            <person name="Jarju S."/>
            <person name="Secka A."/>
            <person name="Antonio M."/>
            <person name="Oren A."/>
            <person name="Chaudhuri R.R."/>
            <person name="La Ragione R."/>
            <person name="Hildebrand F."/>
            <person name="Pallen M.J."/>
        </authorList>
    </citation>
    <scope>NUCLEOTIDE SEQUENCE</scope>
    <source>
        <strain evidence="10">CHK190-19873</strain>
    </source>
</reference>
<dbReference type="CDD" id="cd03228">
    <property type="entry name" value="ABCC_MRP_Like"/>
    <property type="match status" value="1"/>
</dbReference>
<dbReference type="GO" id="GO:0140359">
    <property type="term" value="F:ABC-type transporter activity"/>
    <property type="evidence" value="ECO:0007669"/>
    <property type="project" value="InterPro"/>
</dbReference>
<dbReference type="InterPro" id="IPR036640">
    <property type="entry name" value="ABC1_TM_sf"/>
</dbReference>
<feature type="transmembrane region" description="Helical" evidence="7">
    <location>
        <begin position="234"/>
        <end position="252"/>
    </location>
</feature>
<dbReference type="InterPro" id="IPR027417">
    <property type="entry name" value="P-loop_NTPase"/>
</dbReference>
<proteinExistence type="predicted"/>
<evidence type="ECO:0000313" key="11">
    <source>
        <dbReference type="Proteomes" id="UP000823935"/>
    </source>
</evidence>
<keyword evidence="4 10" id="KW-0067">ATP-binding</keyword>
<gene>
    <name evidence="10" type="ORF">IAB44_06635</name>
</gene>
<evidence type="ECO:0000256" key="3">
    <source>
        <dbReference type="ARBA" id="ARBA00022741"/>
    </source>
</evidence>
<feature type="transmembrane region" description="Helical" evidence="7">
    <location>
        <begin position="258"/>
        <end position="275"/>
    </location>
</feature>
<dbReference type="Gene3D" id="3.40.50.300">
    <property type="entry name" value="P-loop containing nucleotide triphosphate hydrolases"/>
    <property type="match status" value="1"/>
</dbReference>
<dbReference type="PANTHER" id="PTHR24221">
    <property type="entry name" value="ATP-BINDING CASSETTE SUB-FAMILY B"/>
    <property type="match status" value="1"/>
</dbReference>
<evidence type="ECO:0000256" key="2">
    <source>
        <dbReference type="ARBA" id="ARBA00022692"/>
    </source>
</evidence>
<dbReference type="InterPro" id="IPR017871">
    <property type="entry name" value="ABC_transporter-like_CS"/>
</dbReference>
<reference evidence="10" key="1">
    <citation type="submission" date="2020-10" db="EMBL/GenBank/DDBJ databases">
        <authorList>
            <person name="Gilroy R."/>
        </authorList>
    </citation>
    <scope>NUCLEOTIDE SEQUENCE</scope>
    <source>
        <strain evidence="10">CHK190-19873</strain>
    </source>
</reference>
<keyword evidence="2 7" id="KW-0812">Transmembrane</keyword>
<evidence type="ECO:0000256" key="6">
    <source>
        <dbReference type="ARBA" id="ARBA00023136"/>
    </source>
</evidence>